<reference evidence="3" key="1">
    <citation type="journal article" date="2022" name="ISME J.">
        <title>Identification of active gaseous-alkane degraders at natural gas seeps.</title>
        <authorList>
            <person name="Farhan Ul Haque M."/>
            <person name="Hernandez M."/>
            <person name="Crombie A.T."/>
            <person name="Murrell J.C."/>
        </authorList>
    </citation>
    <scope>NUCLEOTIDE SEQUENCE</scope>
    <source>
        <strain evidence="3">PC2</strain>
    </source>
</reference>
<dbReference type="InterPro" id="IPR015378">
    <property type="entry name" value="Transposase-like_Mu_C"/>
</dbReference>
<dbReference type="InterPro" id="IPR036397">
    <property type="entry name" value="RNaseH_sf"/>
</dbReference>
<dbReference type="EMBL" id="JAIVFP010000001">
    <property type="protein sequence ID" value="MCI4681739.1"/>
    <property type="molecule type" value="Genomic_DNA"/>
</dbReference>
<protein>
    <submittedName>
        <fullName evidence="3">DDE-type integrase/transposase/recombinase</fullName>
    </submittedName>
</protein>
<keyword evidence="4" id="KW-1185">Reference proteome</keyword>
<gene>
    <name evidence="3" type="ORF">K2U94_02990</name>
</gene>
<dbReference type="InterPro" id="IPR012337">
    <property type="entry name" value="RNaseH-like_sf"/>
</dbReference>
<feature type="domain" description="Integrase catalytic" evidence="2">
    <location>
        <begin position="137"/>
        <end position="341"/>
    </location>
</feature>
<dbReference type="PROSITE" id="PS50994">
    <property type="entry name" value="INTEGRASE"/>
    <property type="match status" value="1"/>
</dbReference>
<dbReference type="InterPro" id="IPR001584">
    <property type="entry name" value="Integrase_cat-core"/>
</dbReference>
<dbReference type="RefSeq" id="WP_243065787.1">
    <property type="nucleotide sequence ID" value="NZ_JAIVFK010000017.1"/>
</dbReference>
<comment type="caution">
    <text evidence="3">The sequence shown here is derived from an EMBL/GenBank/DDBJ whole genome shotgun (WGS) entry which is preliminary data.</text>
</comment>
<name>A0ABS9Z260_9HYPH</name>
<dbReference type="Gene3D" id="3.30.420.10">
    <property type="entry name" value="Ribonuclease H-like superfamily/Ribonuclease H"/>
    <property type="match status" value="1"/>
</dbReference>
<dbReference type="Pfam" id="PF09299">
    <property type="entry name" value="Mu-transpos_C"/>
    <property type="match status" value="1"/>
</dbReference>
<dbReference type="SUPFAM" id="SSF53098">
    <property type="entry name" value="Ribonuclease H-like"/>
    <property type="match status" value="1"/>
</dbReference>
<evidence type="ECO:0000259" key="2">
    <source>
        <dbReference type="PROSITE" id="PS50994"/>
    </source>
</evidence>
<evidence type="ECO:0000313" key="4">
    <source>
        <dbReference type="Proteomes" id="UP001139104"/>
    </source>
</evidence>
<feature type="compositionally biased region" description="Low complexity" evidence="1">
    <location>
        <begin position="504"/>
        <end position="513"/>
    </location>
</feature>
<feature type="region of interest" description="Disordered" evidence="1">
    <location>
        <begin position="491"/>
        <end position="513"/>
    </location>
</feature>
<sequence>MLEAPGPRKTAIARAAGELRLSTRQIYTLLSRYRDERTVSALLARKGAARRKRLAGDAGAIIAATLQEKWMVLEAPPLAPVVVEIRARCEAAGVRPPSYATVRSRAASLFTPQEIAKRRSANPNHLRRLKPRPGYISAPRPLAVTQIDHTPTDIQFVEVINGAAAFVGRAYLTILVDVFSRCVLGFCLTLEAPSTLSVALCLAHAICRKEAWLESRGIAHAWPTFGRPKQIVTDSAKEFRGAAFRRGCAEYGVAIRRRNRGRVHEGGVVERLLGKLNAVIGRHDGATGRSIKDRDGYPSEKRACLTFADLERCVALAIIDHNGQMNEKTLKVPLTEWGAHVADLPEGADAPDAVLLNFLPEKRRRLTPQGMELFALHCYAPWLGVLVPERDRLEKLEIRYDPRDINQVYVRDPSDDSFRVATRRDGVTASLTLWEHLRDRREKRSGQARTATEKIAISREIDAIVNAARTTKTRAPRSSKAEFRDVVRAAQAAEAPKPHQTIEPADAPAASHPARAKRFLPIEDW</sequence>
<accession>A0ABS9Z260</accession>
<organism evidence="3 4">
    <name type="scientific">Candidatus Rhodoblastus alkanivorans</name>
    <dbReference type="NCBI Taxonomy" id="2954117"/>
    <lineage>
        <taxon>Bacteria</taxon>
        <taxon>Pseudomonadati</taxon>
        <taxon>Pseudomonadota</taxon>
        <taxon>Alphaproteobacteria</taxon>
        <taxon>Hyphomicrobiales</taxon>
        <taxon>Rhodoblastaceae</taxon>
        <taxon>Rhodoblastus</taxon>
    </lineage>
</organism>
<proteinExistence type="predicted"/>
<evidence type="ECO:0000313" key="3">
    <source>
        <dbReference type="EMBL" id="MCI4681739.1"/>
    </source>
</evidence>
<evidence type="ECO:0000256" key="1">
    <source>
        <dbReference type="SAM" id="MobiDB-lite"/>
    </source>
</evidence>
<dbReference type="Proteomes" id="UP001139104">
    <property type="component" value="Unassembled WGS sequence"/>
</dbReference>